<dbReference type="InterPro" id="IPR013783">
    <property type="entry name" value="Ig-like_fold"/>
</dbReference>
<dbReference type="GO" id="GO:0000272">
    <property type="term" value="P:polysaccharide catabolic process"/>
    <property type="evidence" value="ECO:0007669"/>
    <property type="project" value="UniProtKB-KW"/>
</dbReference>
<dbReference type="InterPro" id="IPR001701">
    <property type="entry name" value="Glyco_hydro_9"/>
</dbReference>
<evidence type="ECO:0000259" key="4">
    <source>
        <dbReference type="Pfam" id="PF00759"/>
    </source>
</evidence>
<reference evidence="6 7" key="1">
    <citation type="submission" date="2019-01" db="EMBL/GenBank/DDBJ databases">
        <title>Lacunisphaera sp. strain TWA-58.</title>
        <authorList>
            <person name="Chen W.-M."/>
        </authorList>
    </citation>
    <scope>NUCLEOTIDE SEQUENCE [LARGE SCALE GENOMIC DNA]</scope>
    <source>
        <strain evidence="6 7">TWA-58</strain>
    </source>
</reference>
<evidence type="ECO:0000313" key="6">
    <source>
        <dbReference type="EMBL" id="RXK53412.1"/>
    </source>
</evidence>
<dbReference type="InterPro" id="IPR004197">
    <property type="entry name" value="Cellulase_Ig-like"/>
</dbReference>
<feature type="domain" description="Cellulase Ig-like" evidence="5">
    <location>
        <begin position="2"/>
        <end position="80"/>
    </location>
</feature>
<dbReference type="Pfam" id="PF02927">
    <property type="entry name" value="CelD_N"/>
    <property type="match status" value="1"/>
</dbReference>
<accession>A0A4Q1C4S8</accession>
<dbReference type="CDD" id="cd02850">
    <property type="entry name" value="E_set_Cellulase_N"/>
    <property type="match status" value="1"/>
</dbReference>
<dbReference type="Proteomes" id="UP000290218">
    <property type="component" value="Unassembled WGS sequence"/>
</dbReference>
<keyword evidence="3" id="KW-0624">Polysaccharide degradation</keyword>
<dbReference type="AlphaFoldDB" id="A0A4Q1C4S8"/>
<dbReference type="RefSeq" id="WP_129049002.1">
    <property type="nucleotide sequence ID" value="NZ_SDHX01000002.1"/>
</dbReference>
<evidence type="ECO:0000256" key="3">
    <source>
        <dbReference type="ARBA" id="ARBA00023326"/>
    </source>
</evidence>
<dbReference type="Pfam" id="PF00759">
    <property type="entry name" value="Glyco_hydro_9"/>
    <property type="match status" value="1"/>
</dbReference>
<organism evidence="6 7">
    <name type="scientific">Oleiharenicola lentus</name>
    <dbReference type="NCBI Taxonomy" id="2508720"/>
    <lineage>
        <taxon>Bacteria</taxon>
        <taxon>Pseudomonadati</taxon>
        <taxon>Verrucomicrobiota</taxon>
        <taxon>Opitutia</taxon>
        <taxon>Opitutales</taxon>
        <taxon>Opitutaceae</taxon>
        <taxon>Oleiharenicola</taxon>
    </lineage>
</organism>
<protein>
    <submittedName>
        <fullName evidence="6">Endoglucanase-like protein</fullName>
    </submittedName>
</protein>
<feature type="domain" description="Glycoside hydrolase family 9" evidence="4">
    <location>
        <begin position="102"/>
        <end position="496"/>
    </location>
</feature>
<keyword evidence="7" id="KW-1185">Reference proteome</keyword>
<dbReference type="Gene3D" id="2.60.40.10">
    <property type="entry name" value="Immunoglobulins"/>
    <property type="match status" value="1"/>
</dbReference>
<sequence length="564" mass="61314">MKILFNHIGYAPDDAKVLLIDAPEKTSWRELALVSLPDGATVWRGAATFAGGVAGWSVGPWWRADVSAVRAPGRYALRWATADATGQSEGFEIAESLFGQALVSDLLFYFKGQRCAGIYDRADRRAKRVGDGAVRDVRGGWFDASGDTSKYLSHLSYANFMNPQQTPLVVWVLARAWHLCRAAGAPPYFLERIQAEALHGADWLVRMQDPAGFWHVTVFDRWSKDPAARELCSYRTQKGDKYDDYQAGWRQGGGMAAAALALASTLGDGDEFRRADYFAAAQKGFAHLQQHGLGYLDDGQENIIDDTCALLAAVELQAVAPGASVAAELEKRLASLVARRRATDGTVWLAADGAGERSWFHASDAGLPLVALLRLADALPGHAQAGAARDVAKELVCAQLALGQEYNNPFGYPPHWVKTAGVAGRVQWFYPHENPSGYWWQGENARLASLAAAAQALGAATRDPAPAAAARRWTDWVLGANPFDRCMLQGRGRNNPVYSPPYDNAPGGVCNGITSGFTDERDIAFAPTPQATDPAQNWRWGEQWLPHGAWLLYALALRETGGRS</sequence>
<dbReference type="InterPro" id="IPR008928">
    <property type="entry name" value="6-hairpin_glycosidase_sf"/>
</dbReference>
<dbReference type="GO" id="GO:0008810">
    <property type="term" value="F:cellulase activity"/>
    <property type="evidence" value="ECO:0007669"/>
    <property type="project" value="InterPro"/>
</dbReference>
<dbReference type="OrthoDB" id="9808897at2"/>
<proteinExistence type="inferred from homology"/>
<evidence type="ECO:0000313" key="7">
    <source>
        <dbReference type="Proteomes" id="UP000290218"/>
    </source>
</evidence>
<comment type="similarity">
    <text evidence="1">Belongs to the glycosyl hydrolase 9 (cellulase E) family.</text>
</comment>
<gene>
    <name evidence="6" type="ORF">ESB00_17105</name>
</gene>
<dbReference type="InterPro" id="IPR012341">
    <property type="entry name" value="6hp_glycosidase-like_sf"/>
</dbReference>
<dbReference type="EMBL" id="SDHX01000002">
    <property type="protein sequence ID" value="RXK53412.1"/>
    <property type="molecule type" value="Genomic_DNA"/>
</dbReference>
<keyword evidence="2" id="KW-0119">Carbohydrate metabolism</keyword>
<evidence type="ECO:0000259" key="5">
    <source>
        <dbReference type="Pfam" id="PF02927"/>
    </source>
</evidence>
<comment type="caution">
    <text evidence="6">The sequence shown here is derived from an EMBL/GenBank/DDBJ whole genome shotgun (WGS) entry which is preliminary data.</text>
</comment>
<dbReference type="Gene3D" id="1.50.10.10">
    <property type="match status" value="1"/>
</dbReference>
<evidence type="ECO:0000256" key="1">
    <source>
        <dbReference type="ARBA" id="ARBA00007072"/>
    </source>
</evidence>
<dbReference type="SUPFAM" id="SSF81296">
    <property type="entry name" value="E set domains"/>
    <property type="match status" value="1"/>
</dbReference>
<dbReference type="InterPro" id="IPR014756">
    <property type="entry name" value="Ig_E-set"/>
</dbReference>
<evidence type="ECO:0000256" key="2">
    <source>
        <dbReference type="ARBA" id="ARBA00023277"/>
    </source>
</evidence>
<dbReference type="SUPFAM" id="SSF48208">
    <property type="entry name" value="Six-hairpin glycosidases"/>
    <property type="match status" value="1"/>
</dbReference>
<name>A0A4Q1C4S8_9BACT</name>